<evidence type="ECO:0000313" key="4">
    <source>
        <dbReference type="Proteomes" id="UP000192257"/>
    </source>
</evidence>
<keyword evidence="4" id="KW-1185">Reference proteome</keyword>
<name>A0A1X0PA84_9TRYP</name>
<reference evidence="3 4" key="1">
    <citation type="submission" date="2017-03" db="EMBL/GenBank/DDBJ databases">
        <title>An alternative strategy for trypanosome survival in the mammalian bloodstream revealed through genome and transcriptome analysis of the ubiquitous bovine parasite Trypanosoma (Megatrypanum) theileri.</title>
        <authorList>
            <person name="Kelly S."/>
            <person name="Ivens A."/>
            <person name="Mott A."/>
            <person name="O'Neill E."/>
            <person name="Emms D."/>
            <person name="Macleod O."/>
            <person name="Voorheis P."/>
            <person name="Matthews J."/>
            <person name="Matthews K."/>
            <person name="Carrington M."/>
        </authorList>
    </citation>
    <scope>NUCLEOTIDE SEQUENCE [LARGE SCALE GENOMIC DNA]</scope>
    <source>
        <strain evidence="3">Edinburgh</strain>
    </source>
</reference>
<feature type="transmembrane region" description="Helical" evidence="2">
    <location>
        <begin position="266"/>
        <end position="284"/>
    </location>
</feature>
<feature type="transmembrane region" description="Helical" evidence="2">
    <location>
        <begin position="557"/>
        <end position="577"/>
    </location>
</feature>
<feature type="transmembrane region" description="Helical" evidence="2">
    <location>
        <begin position="69"/>
        <end position="95"/>
    </location>
</feature>
<feature type="region of interest" description="Disordered" evidence="1">
    <location>
        <begin position="1"/>
        <end position="40"/>
    </location>
</feature>
<feature type="transmembrane region" description="Helical" evidence="2">
    <location>
        <begin position="439"/>
        <end position="457"/>
    </location>
</feature>
<keyword evidence="2" id="KW-0812">Transmembrane</keyword>
<accession>A0A1X0PA84</accession>
<feature type="transmembrane region" description="Helical" evidence="2">
    <location>
        <begin position="124"/>
        <end position="144"/>
    </location>
</feature>
<dbReference type="EMBL" id="NBCO01000001">
    <property type="protein sequence ID" value="ORC93725.1"/>
    <property type="molecule type" value="Genomic_DNA"/>
</dbReference>
<feature type="transmembrane region" description="Helical" evidence="2">
    <location>
        <begin position="334"/>
        <end position="357"/>
    </location>
</feature>
<dbReference type="AlphaFoldDB" id="A0A1X0PA84"/>
<proteinExistence type="predicted"/>
<evidence type="ECO:0000256" key="1">
    <source>
        <dbReference type="SAM" id="MobiDB-lite"/>
    </source>
</evidence>
<dbReference type="GeneID" id="39981063"/>
<dbReference type="RefSeq" id="XP_028887791.1">
    <property type="nucleotide sequence ID" value="XM_029021283.1"/>
</dbReference>
<protein>
    <submittedName>
        <fullName evidence="3">Uncharacterized protein</fullName>
    </submittedName>
</protein>
<dbReference type="VEuPathDB" id="TriTrypDB:TM35_000016020"/>
<evidence type="ECO:0000256" key="2">
    <source>
        <dbReference type="SAM" id="Phobius"/>
    </source>
</evidence>
<feature type="transmembrane region" description="Helical" evidence="2">
    <location>
        <begin position="296"/>
        <end position="314"/>
    </location>
</feature>
<comment type="caution">
    <text evidence="3">The sequence shown here is derived from an EMBL/GenBank/DDBJ whole genome shotgun (WGS) entry which is preliminary data.</text>
</comment>
<organism evidence="3 4">
    <name type="scientific">Trypanosoma theileri</name>
    <dbReference type="NCBI Taxonomy" id="67003"/>
    <lineage>
        <taxon>Eukaryota</taxon>
        <taxon>Discoba</taxon>
        <taxon>Euglenozoa</taxon>
        <taxon>Kinetoplastea</taxon>
        <taxon>Metakinetoplastina</taxon>
        <taxon>Trypanosomatida</taxon>
        <taxon>Trypanosomatidae</taxon>
        <taxon>Trypanosoma</taxon>
    </lineage>
</organism>
<evidence type="ECO:0000313" key="3">
    <source>
        <dbReference type="EMBL" id="ORC93725.1"/>
    </source>
</evidence>
<sequence>MESVTPNNNTSTAAAAANTTTTTTTASGTTTTPPITSASGTSTTSLAAAADSEFYLGSIFHSLEHLPQWYQLVSLFSVFCLFPLREIAVVGWLAASLHNSFGTEMAWPEEYQLLLEQMSFNERLCFTLYGVALSLLAFLAYRVFASDVLYIGLRESGLTGKRKWWLAAFVCALLGCEGMVILKEEVSSTLSNKRSLAHLALVGFDGIEKSRFDLRLANSNPHFIIQIEVLKSLLIAFLEHVGPAVILSCCYRLLRDVPRKATAALRWYIVTLMLSRSLITLFAMYRNDDWDRKSAWLLFASSLCFLGMVNYAFGPTKRGGWTAATSVVSSIYQTIQGIVKCTALFFVIYLSVLALVVSVHVVELLLIWLIFFLTTVWVPAIIDSCSTDYMVCVCTAICFVAREMNYLTDWGSFRLWGFLCLWWLNVCLFYNLTTNACHSRYGGIISLSVLFTLFWRLSQLGERTGDFVSFLEHVASVSRDLVEGTVPIEGSMLTGGTVATPKFYSLFQAGLLLCGILVGCVALLSIFETPDIRNRLLSQNILIVTPGVLFRKLVKTLILAVCFLIFMVTALLLYNFLPHLARFAPEFATLSVAVGLACIILGTLMDMQEFFYIVFMRLIGVMEPPETNDDDKEGDQNPFVMGGTSTSWMRRQTGVIR</sequence>
<feature type="transmembrane region" description="Helical" evidence="2">
    <location>
        <begin position="164"/>
        <end position="182"/>
    </location>
</feature>
<keyword evidence="2" id="KW-1133">Transmembrane helix</keyword>
<keyword evidence="2" id="KW-0472">Membrane</keyword>
<gene>
    <name evidence="3" type="ORF">TM35_000016020</name>
</gene>
<feature type="transmembrane region" description="Helical" evidence="2">
    <location>
        <begin position="364"/>
        <end position="382"/>
    </location>
</feature>
<feature type="transmembrane region" description="Helical" evidence="2">
    <location>
        <begin position="413"/>
        <end position="432"/>
    </location>
</feature>
<dbReference type="OrthoDB" id="271179at2759"/>
<feature type="transmembrane region" description="Helical" evidence="2">
    <location>
        <begin position="503"/>
        <end position="527"/>
    </location>
</feature>
<feature type="transmembrane region" description="Helical" evidence="2">
    <location>
        <begin position="583"/>
        <end position="604"/>
    </location>
</feature>
<feature type="region of interest" description="Disordered" evidence="1">
    <location>
        <begin position="626"/>
        <end position="645"/>
    </location>
</feature>
<dbReference type="Proteomes" id="UP000192257">
    <property type="component" value="Unassembled WGS sequence"/>
</dbReference>